<dbReference type="HOGENOM" id="CLU_000604_1_1_0"/>
<name>E3CUC8_9BACT</name>
<evidence type="ECO:0000313" key="8">
    <source>
        <dbReference type="EMBL" id="EFQ23087.1"/>
    </source>
</evidence>
<dbReference type="InterPro" id="IPR027417">
    <property type="entry name" value="P-loop_NTPase"/>
</dbReference>
<dbReference type="PaxDb" id="584708-Apau_0658"/>
<evidence type="ECO:0000256" key="4">
    <source>
        <dbReference type="ARBA" id="ARBA00022840"/>
    </source>
</evidence>
<feature type="domain" description="Mop" evidence="7">
    <location>
        <begin position="290"/>
        <end position="356"/>
    </location>
</feature>
<dbReference type="RefSeq" id="WP_006300246.1">
    <property type="nucleotide sequence ID" value="NZ_CM001022.1"/>
</dbReference>
<keyword evidence="1" id="KW-0813">Transport</keyword>
<evidence type="ECO:0000313" key="9">
    <source>
        <dbReference type="Proteomes" id="UP000005096"/>
    </source>
</evidence>
<keyword evidence="9" id="KW-1185">Reference proteome</keyword>
<dbReference type="SUPFAM" id="SSF52540">
    <property type="entry name" value="P-loop containing nucleoside triphosphate hydrolases"/>
    <property type="match status" value="1"/>
</dbReference>
<dbReference type="GO" id="GO:0005524">
    <property type="term" value="F:ATP binding"/>
    <property type="evidence" value="ECO:0007669"/>
    <property type="project" value="UniProtKB-KW"/>
</dbReference>
<evidence type="ECO:0000256" key="5">
    <source>
        <dbReference type="PROSITE-ProRule" id="PRU01213"/>
    </source>
</evidence>
<dbReference type="Pfam" id="PF00005">
    <property type="entry name" value="ABC_tran"/>
    <property type="match status" value="1"/>
</dbReference>
<keyword evidence="2 5" id="KW-0500">Molybdenum</keyword>
<proteinExistence type="predicted"/>
<dbReference type="PANTHER" id="PTHR43423">
    <property type="entry name" value="ABC TRANSPORTER I FAMILY MEMBER 17"/>
    <property type="match status" value="1"/>
</dbReference>
<protein>
    <submittedName>
        <fullName evidence="8">ABC transporter related protein</fullName>
    </submittedName>
</protein>
<accession>E3CUC8</accession>
<dbReference type="STRING" id="584708.Apau_0658"/>
<dbReference type="Gene3D" id="2.40.50.100">
    <property type="match status" value="1"/>
</dbReference>
<sequence length="356" mass="38038">METRAAIREEGIPAAPPLFELRDVEFAYGGRTVLSLRHLAFPQGAVVGLVGPNGSGKSTLLKLLALLLAPTRGQLLYGGQVAAGREGELRREVTLLLQEPFLLKRTVFENVAYGLRTRGLVEGVSERVEEALSLVGLSPKRFASRQWYQLSGGEAQRVSLASRLALRPRALLLDEPTASVDESSALLIKEAVVAASSEWGTTLVVATHDLVWLHEVATDVVSLYRGRVAGHGAENLIQGSWVLDPAGGLRRPLADGQWIRALGPEGSDEPPSVGILGPSDVTLATEKPSHLSAQNLLQGQVTHMALENGSGRVLVSVNVGGLLLKARVTPEAVLSLGLHPGLEVWAIFKATALRWL</sequence>
<dbReference type="PROSITE" id="PS50893">
    <property type="entry name" value="ABC_TRANSPORTER_2"/>
    <property type="match status" value="1"/>
</dbReference>
<dbReference type="InterPro" id="IPR004606">
    <property type="entry name" value="Mop_domain"/>
</dbReference>
<dbReference type="InterPro" id="IPR008995">
    <property type="entry name" value="Mo/tungstate-bd_C_term_dom"/>
</dbReference>
<dbReference type="Gene3D" id="3.40.50.300">
    <property type="entry name" value="P-loop containing nucleotide triphosphate hydrolases"/>
    <property type="match status" value="1"/>
</dbReference>
<gene>
    <name evidence="8" type="ORF">Apau_0658</name>
</gene>
<evidence type="ECO:0000259" key="7">
    <source>
        <dbReference type="PROSITE" id="PS51866"/>
    </source>
</evidence>
<reference evidence="8 9" key="1">
    <citation type="journal article" date="2010" name="Stand. Genomic Sci.">
        <title>Non-contiguous finished genome sequence of Aminomonas paucivorans type strain (GLU-3).</title>
        <authorList>
            <person name="Pitluck S."/>
            <person name="Yasawong M."/>
            <person name="Held B."/>
            <person name="Lapidus A."/>
            <person name="Nolan M."/>
            <person name="Copeland A."/>
            <person name="Lucas S."/>
            <person name="Del Rio T.G."/>
            <person name="Tice H."/>
            <person name="Cheng J.F."/>
            <person name="Chertkov O."/>
            <person name="Goodwin L."/>
            <person name="Tapia R."/>
            <person name="Han C."/>
            <person name="Liolios K."/>
            <person name="Ivanova N."/>
            <person name="Mavromatis K."/>
            <person name="Ovchinnikova G."/>
            <person name="Pati A."/>
            <person name="Chen A."/>
            <person name="Palaniappan K."/>
            <person name="Land M."/>
            <person name="Hauser L."/>
            <person name="Chang Y.J."/>
            <person name="Jeffries C.D."/>
            <person name="Pukall R."/>
            <person name="Spring S."/>
            <person name="Rohde M."/>
            <person name="Sikorski J."/>
            <person name="Goker M."/>
            <person name="Woyke T."/>
            <person name="Bristow J."/>
            <person name="Eisen J.A."/>
            <person name="Markowitz V."/>
            <person name="Hugenholtz P."/>
            <person name="Kyrpides N.C."/>
            <person name="Klenk H.P."/>
        </authorList>
    </citation>
    <scope>NUCLEOTIDE SEQUENCE [LARGE SCALE GENOMIC DNA]</scope>
    <source>
        <strain evidence="8 9">DSM 12260</strain>
    </source>
</reference>
<keyword evidence="3" id="KW-0547">Nucleotide-binding</keyword>
<dbReference type="GO" id="GO:0016887">
    <property type="term" value="F:ATP hydrolysis activity"/>
    <property type="evidence" value="ECO:0007669"/>
    <property type="project" value="InterPro"/>
</dbReference>
<dbReference type="eggNOG" id="COG3839">
    <property type="taxonomic scope" value="Bacteria"/>
</dbReference>
<dbReference type="Pfam" id="PF03459">
    <property type="entry name" value="TOBE"/>
    <property type="match status" value="1"/>
</dbReference>
<dbReference type="OrthoDB" id="9809450at2"/>
<evidence type="ECO:0000256" key="1">
    <source>
        <dbReference type="ARBA" id="ARBA00022448"/>
    </source>
</evidence>
<dbReference type="SMART" id="SM00382">
    <property type="entry name" value="AAA"/>
    <property type="match status" value="1"/>
</dbReference>
<evidence type="ECO:0000259" key="6">
    <source>
        <dbReference type="PROSITE" id="PS50893"/>
    </source>
</evidence>
<dbReference type="Proteomes" id="UP000005096">
    <property type="component" value="Chromosome"/>
</dbReference>
<dbReference type="AlphaFoldDB" id="E3CUC8"/>
<evidence type="ECO:0000256" key="2">
    <source>
        <dbReference type="ARBA" id="ARBA00022505"/>
    </source>
</evidence>
<dbReference type="PROSITE" id="PS51866">
    <property type="entry name" value="MOP"/>
    <property type="match status" value="1"/>
</dbReference>
<evidence type="ECO:0000256" key="3">
    <source>
        <dbReference type="ARBA" id="ARBA00022741"/>
    </source>
</evidence>
<dbReference type="InterPro" id="IPR003439">
    <property type="entry name" value="ABC_transporter-like_ATP-bd"/>
</dbReference>
<dbReference type="PANTHER" id="PTHR43423:SF1">
    <property type="entry name" value="ABC TRANSPORTER I FAMILY MEMBER 17"/>
    <property type="match status" value="1"/>
</dbReference>
<feature type="domain" description="ABC transporter" evidence="6">
    <location>
        <begin position="19"/>
        <end position="250"/>
    </location>
</feature>
<dbReference type="SUPFAM" id="SSF50331">
    <property type="entry name" value="MOP-like"/>
    <property type="match status" value="1"/>
</dbReference>
<dbReference type="InterPro" id="IPR003593">
    <property type="entry name" value="AAA+_ATPase"/>
</dbReference>
<dbReference type="InterPro" id="IPR005116">
    <property type="entry name" value="Transp-assoc_OB_typ1"/>
</dbReference>
<dbReference type="EMBL" id="CM001022">
    <property type="protein sequence ID" value="EFQ23087.1"/>
    <property type="molecule type" value="Genomic_DNA"/>
</dbReference>
<keyword evidence="4" id="KW-0067">ATP-binding</keyword>
<organism evidence="8 9">
    <name type="scientific">Aminomonas paucivorans DSM 12260</name>
    <dbReference type="NCBI Taxonomy" id="584708"/>
    <lineage>
        <taxon>Bacteria</taxon>
        <taxon>Thermotogati</taxon>
        <taxon>Synergistota</taxon>
        <taxon>Synergistia</taxon>
        <taxon>Synergistales</taxon>
        <taxon>Synergistaceae</taxon>
        <taxon>Aminomonas</taxon>
    </lineage>
</organism>
<dbReference type="GO" id="GO:0015689">
    <property type="term" value="P:molybdate ion transport"/>
    <property type="evidence" value="ECO:0007669"/>
    <property type="project" value="InterPro"/>
</dbReference>